<accession>A0ABU2LP33</accession>
<reference evidence="4" key="1">
    <citation type="submission" date="2023-07" db="EMBL/GenBank/DDBJ databases">
        <title>30 novel species of actinomycetes from the DSMZ collection.</title>
        <authorList>
            <person name="Nouioui I."/>
        </authorList>
    </citation>
    <scope>NUCLEOTIDE SEQUENCE [LARGE SCALE GENOMIC DNA]</scope>
    <source>
        <strain evidence="4">DSM 44918</strain>
    </source>
</reference>
<keyword evidence="1" id="KW-1133">Transmembrane helix</keyword>
<feature type="transmembrane region" description="Helical" evidence="1">
    <location>
        <begin position="176"/>
        <end position="198"/>
    </location>
</feature>
<comment type="caution">
    <text evidence="3">The sequence shown here is derived from an EMBL/GenBank/DDBJ whole genome shotgun (WGS) entry which is preliminary data.</text>
</comment>
<keyword evidence="4" id="KW-1185">Reference proteome</keyword>
<gene>
    <name evidence="3" type="ORF">RNC47_13475</name>
</gene>
<feature type="domain" description="Putative sensor" evidence="2">
    <location>
        <begin position="26"/>
        <end position="209"/>
    </location>
</feature>
<dbReference type="Pfam" id="PF13796">
    <property type="entry name" value="Sensor"/>
    <property type="match status" value="1"/>
</dbReference>
<feature type="transmembrane region" description="Helical" evidence="1">
    <location>
        <begin position="24"/>
        <end position="43"/>
    </location>
</feature>
<keyword evidence="1" id="KW-0812">Transmembrane</keyword>
<evidence type="ECO:0000259" key="2">
    <source>
        <dbReference type="Pfam" id="PF13796"/>
    </source>
</evidence>
<feature type="transmembrane region" description="Helical" evidence="1">
    <location>
        <begin position="127"/>
        <end position="149"/>
    </location>
</feature>
<dbReference type="RefSeq" id="WP_311598609.1">
    <property type="nucleotide sequence ID" value="NZ_JAVREM010000013.1"/>
</dbReference>
<dbReference type="InterPro" id="IPR025828">
    <property type="entry name" value="Put_sensor_dom"/>
</dbReference>
<evidence type="ECO:0000256" key="1">
    <source>
        <dbReference type="SAM" id="Phobius"/>
    </source>
</evidence>
<organism evidence="3 4">
    <name type="scientific">Streptomyces millisiae</name>
    <dbReference type="NCBI Taxonomy" id="3075542"/>
    <lineage>
        <taxon>Bacteria</taxon>
        <taxon>Bacillati</taxon>
        <taxon>Actinomycetota</taxon>
        <taxon>Actinomycetes</taxon>
        <taxon>Kitasatosporales</taxon>
        <taxon>Streptomycetaceae</taxon>
        <taxon>Streptomyces</taxon>
    </lineage>
</organism>
<protein>
    <submittedName>
        <fullName evidence="3">Sensor domain-containing protein</fullName>
    </submittedName>
</protein>
<dbReference type="EMBL" id="JAVREM010000013">
    <property type="protein sequence ID" value="MDT0319350.1"/>
    <property type="molecule type" value="Genomic_DNA"/>
</dbReference>
<evidence type="ECO:0000313" key="3">
    <source>
        <dbReference type="EMBL" id="MDT0319350.1"/>
    </source>
</evidence>
<proteinExistence type="predicted"/>
<name>A0ABU2LP33_9ACTN</name>
<keyword evidence="1" id="KW-0472">Membrane</keyword>
<sequence length="212" mass="21980">MIETMPAGAAVKYQGTSSRFGRELAYLLAGLPVGVAAFVVAVTGFSLGLGGLVAVFGVPVLAGTLAAARGFARGERARVAAVSGRALPEPSYREPRGTGLGRMWRALGDPQAWRDWTHMVVALPVRLITFSLAVAWTVGGLGELCYGLWSWSLPRDGGEEGLLDLAFGIDSTAADIAFNTGVGVLLLATAVPMVRGLAALQAGMARALLVRA</sequence>
<dbReference type="Proteomes" id="UP001183420">
    <property type="component" value="Unassembled WGS sequence"/>
</dbReference>
<evidence type="ECO:0000313" key="4">
    <source>
        <dbReference type="Proteomes" id="UP001183420"/>
    </source>
</evidence>
<feature type="transmembrane region" description="Helical" evidence="1">
    <location>
        <begin position="49"/>
        <end position="68"/>
    </location>
</feature>